<organism evidence="3 4">
    <name type="scientific">Kribbella capetownensis</name>
    <dbReference type="NCBI Taxonomy" id="1572659"/>
    <lineage>
        <taxon>Bacteria</taxon>
        <taxon>Bacillati</taxon>
        <taxon>Actinomycetota</taxon>
        <taxon>Actinomycetes</taxon>
        <taxon>Propionibacteriales</taxon>
        <taxon>Kribbellaceae</taxon>
        <taxon>Kribbella</taxon>
    </lineage>
</organism>
<accession>A0A4R0JWS2</accession>
<feature type="transmembrane region" description="Helical" evidence="1">
    <location>
        <begin position="173"/>
        <end position="195"/>
    </location>
</feature>
<feature type="transmembrane region" description="Helical" evidence="1">
    <location>
        <begin position="20"/>
        <end position="41"/>
    </location>
</feature>
<dbReference type="Pfam" id="PF01569">
    <property type="entry name" value="PAP2"/>
    <property type="match status" value="1"/>
</dbReference>
<evidence type="ECO:0000256" key="1">
    <source>
        <dbReference type="SAM" id="Phobius"/>
    </source>
</evidence>
<reference evidence="3 4" key="1">
    <citation type="submission" date="2019-02" db="EMBL/GenBank/DDBJ databases">
        <title>Kribbella capetownensis sp. nov. and Kribbella speibonae sp. nov., isolated from soil.</title>
        <authorList>
            <person name="Curtis S.M."/>
            <person name="Norton I."/>
            <person name="Everest G.J."/>
            <person name="Meyers P.R."/>
        </authorList>
    </citation>
    <scope>NUCLEOTIDE SEQUENCE [LARGE SCALE GENOMIC DNA]</scope>
    <source>
        <strain evidence="3 4">YM53</strain>
    </source>
</reference>
<keyword evidence="1" id="KW-0472">Membrane</keyword>
<dbReference type="InterPro" id="IPR036938">
    <property type="entry name" value="PAP2/HPO_sf"/>
</dbReference>
<name>A0A4R0JWS2_9ACTN</name>
<protein>
    <submittedName>
        <fullName evidence="3">Phosphatase PAP2 family protein</fullName>
    </submittedName>
</protein>
<evidence type="ECO:0000313" key="4">
    <source>
        <dbReference type="Proteomes" id="UP000293342"/>
    </source>
</evidence>
<dbReference type="PANTHER" id="PTHR14969:SF13">
    <property type="entry name" value="AT30094P"/>
    <property type="match status" value="1"/>
</dbReference>
<dbReference type="InterPro" id="IPR000326">
    <property type="entry name" value="PAP2/HPO"/>
</dbReference>
<dbReference type="CDD" id="cd03392">
    <property type="entry name" value="PAP2_like_2"/>
    <property type="match status" value="1"/>
</dbReference>
<dbReference type="OrthoDB" id="5289372at2"/>
<keyword evidence="1" id="KW-0812">Transmembrane</keyword>
<evidence type="ECO:0000259" key="2">
    <source>
        <dbReference type="SMART" id="SM00014"/>
    </source>
</evidence>
<dbReference type="AlphaFoldDB" id="A0A4R0JWS2"/>
<gene>
    <name evidence="3" type="ORF">E0H75_10735</name>
</gene>
<feature type="transmembrane region" description="Helical" evidence="1">
    <location>
        <begin position="102"/>
        <end position="123"/>
    </location>
</feature>
<feature type="transmembrane region" description="Helical" evidence="1">
    <location>
        <begin position="74"/>
        <end position="95"/>
    </location>
</feature>
<feature type="transmembrane region" description="Helical" evidence="1">
    <location>
        <begin position="143"/>
        <end position="164"/>
    </location>
</feature>
<dbReference type="PANTHER" id="PTHR14969">
    <property type="entry name" value="SPHINGOSINE-1-PHOSPHATE PHOSPHOHYDROLASE"/>
    <property type="match status" value="1"/>
</dbReference>
<dbReference type="SUPFAM" id="SSF48317">
    <property type="entry name" value="Acid phosphatase/Vanadium-dependent haloperoxidase"/>
    <property type="match status" value="1"/>
</dbReference>
<comment type="caution">
    <text evidence="3">The sequence shown here is derived from an EMBL/GenBank/DDBJ whole genome shotgun (WGS) entry which is preliminary data.</text>
</comment>
<dbReference type="Gene3D" id="1.20.144.10">
    <property type="entry name" value="Phosphatidic acid phosphatase type 2/haloperoxidase"/>
    <property type="match status" value="2"/>
</dbReference>
<keyword evidence="1" id="KW-1133">Transmembrane helix</keyword>
<proteinExistence type="predicted"/>
<feature type="domain" description="Phosphatidic acid phosphatase type 2/haloperoxidase" evidence="2">
    <location>
        <begin position="102"/>
        <end position="216"/>
    </location>
</feature>
<sequence>MTSLRASARAIAAHLPWRTILGLLAITLGIIAFVVLADAAVEGDALAGFDPSVTRSFIERRTPQLSTAARGLTFIGEVPVLTGLTIVVAALLRILTRRWKPAVILTVGMIGAATLTYSLKVLIGRHRPDAEQVLGTVNHGFSFPSGHALSSTVFFLLLAGMLWYSKAARSIKIVGTTVAIGLSIAIGLSRIYLGYHWATDVLAGWTMAFTWLSVLATAIHLIETRRGGGAAEPR</sequence>
<feature type="transmembrane region" description="Helical" evidence="1">
    <location>
        <begin position="201"/>
        <end position="222"/>
    </location>
</feature>
<dbReference type="SMART" id="SM00014">
    <property type="entry name" value="acidPPc"/>
    <property type="match status" value="1"/>
</dbReference>
<evidence type="ECO:0000313" key="3">
    <source>
        <dbReference type="EMBL" id="TCC50664.1"/>
    </source>
</evidence>
<dbReference type="EMBL" id="SJKD01000002">
    <property type="protein sequence ID" value="TCC50664.1"/>
    <property type="molecule type" value="Genomic_DNA"/>
</dbReference>
<dbReference type="RefSeq" id="WP_131513330.1">
    <property type="nucleotide sequence ID" value="NZ_SJKD01000002.1"/>
</dbReference>
<keyword evidence="4" id="KW-1185">Reference proteome</keyword>
<dbReference type="Proteomes" id="UP000293342">
    <property type="component" value="Unassembled WGS sequence"/>
</dbReference>